<reference evidence="7" key="1">
    <citation type="submission" date="2022-08" db="EMBL/GenBank/DDBJ databases">
        <title>Alicyclobacillus dauci DSM2870, complete genome.</title>
        <authorList>
            <person name="Wang Q."/>
            <person name="Cai R."/>
            <person name="Wang Z."/>
        </authorList>
    </citation>
    <scope>NUCLEOTIDE SEQUENCE</scope>
    <source>
        <strain evidence="7">DSM 28700</strain>
    </source>
</reference>
<dbReference type="Gene3D" id="2.102.10.10">
    <property type="entry name" value="Rieske [2Fe-2S] iron-sulphur domain"/>
    <property type="match status" value="1"/>
</dbReference>
<feature type="domain" description="Rieske" evidence="6">
    <location>
        <begin position="27"/>
        <end position="134"/>
    </location>
</feature>
<keyword evidence="1" id="KW-0001">2Fe-2S</keyword>
<dbReference type="InterPro" id="IPR045623">
    <property type="entry name" value="LigXa_C"/>
</dbReference>
<dbReference type="Proteomes" id="UP001164803">
    <property type="component" value="Chromosome"/>
</dbReference>
<dbReference type="Gene3D" id="3.90.380.10">
    <property type="entry name" value="Naphthalene 1,2-dioxygenase Alpha Subunit, Chain A, domain 1"/>
    <property type="match status" value="1"/>
</dbReference>
<evidence type="ECO:0000256" key="2">
    <source>
        <dbReference type="ARBA" id="ARBA00022723"/>
    </source>
</evidence>
<keyword evidence="8" id="KW-1185">Reference proteome</keyword>
<dbReference type="Pfam" id="PF00355">
    <property type="entry name" value="Rieske"/>
    <property type="match status" value="1"/>
</dbReference>
<accession>A0ABY6Z024</accession>
<dbReference type="InterPro" id="IPR017941">
    <property type="entry name" value="Rieske_2Fe-2S"/>
</dbReference>
<protein>
    <submittedName>
        <fullName evidence="7">Rieske 2Fe-2S domain-containing protein</fullName>
    </submittedName>
</protein>
<dbReference type="PANTHER" id="PTHR21266">
    <property type="entry name" value="IRON-SULFUR DOMAIN CONTAINING PROTEIN"/>
    <property type="match status" value="1"/>
</dbReference>
<evidence type="ECO:0000256" key="1">
    <source>
        <dbReference type="ARBA" id="ARBA00022714"/>
    </source>
</evidence>
<keyword evidence="3" id="KW-0560">Oxidoreductase</keyword>
<dbReference type="Pfam" id="PF19301">
    <property type="entry name" value="LigXa_C"/>
    <property type="match status" value="1"/>
</dbReference>
<dbReference type="InterPro" id="IPR015881">
    <property type="entry name" value="ARHD_Rieske_2Fe_2S"/>
</dbReference>
<dbReference type="InterPro" id="IPR050584">
    <property type="entry name" value="Cholesterol_7-desaturase"/>
</dbReference>
<dbReference type="InterPro" id="IPR036922">
    <property type="entry name" value="Rieske_2Fe-2S_sf"/>
</dbReference>
<dbReference type="RefSeq" id="WP_268042966.1">
    <property type="nucleotide sequence ID" value="NZ_CP104064.1"/>
</dbReference>
<dbReference type="PROSITE" id="PS51296">
    <property type="entry name" value="RIESKE"/>
    <property type="match status" value="1"/>
</dbReference>
<evidence type="ECO:0000313" key="7">
    <source>
        <dbReference type="EMBL" id="WAH35684.1"/>
    </source>
</evidence>
<dbReference type="PANTHER" id="PTHR21266:SF59">
    <property type="entry name" value="BLR4922 PROTEIN"/>
    <property type="match status" value="1"/>
</dbReference>
<dbReference type="EMBL" id="CP104064">
    <property type="protein sequence ID" value="WAH35684.1"/>
    <property type="molecule type" value="Genomic_DNA"/>
</dbReference>
<evidence type="ECO:0000259" key="6">
    <source>
        <dbReference type="PROSITE" id="PS51296"/>
    </source>
</evidence>
<keyword evidence="4" id="KW-0408">Iron</keyword>
<sequence>MLSREDNELICRVGPGTPMGNLMREYWVPALLSKELPGPDCDPVRVMLLGERLIAFRDTLGRVGLIQNHCPHRGASFFFGRTGECGIRCVYHGWQFDINGNCIDMPNEPAESDFRHKVKAVTYPCVERGGLVWTYMGPRETPPPLPDIEINMLPEDEIAIIPSYVESNWLQAVEGEIDTSHTGFLHFGSIQPEDVEEGTFLHYTVKDRAPKYSVVDTEYGTMYGAYRPAKPGYVYWRIAHFNFPFYTQPPEGALGHSVIMNAWVPMDDTHTMSYVMVRKGKSETGRPARLPIQGDSEKYPDMHVPMLPNTSGWFGRFRPAVNATNDYLIDRDVQRNGDDYSGIQYLASQDRAVQESMGGIYDRTQERLASSDVMVIRVRRRLLGAARALAEKAVIPPGVDNPEVYRNRSGGVLLPEGADWIEDTKELRQAFVEHPEIAEQQPQP</sequence>
<keyword evidence="2" id="KW-0479">Metal-binding</keyword>
<organism evidence="7 8">
    <name type="scientific">Alicyclobacillus dauci</name>
    <dbReference type="NCBI Taxonomy" id="1475485"/>
    <lineage>
        <taxon>Bacteria</taxon>
        <taxon>Bacillati</taxon>
        <taxon>Bacillota</taxon>
        <taxon>Bacilli</taxon>
        <taxon>Bacillales</taxon>
        <taxon>Alicyclobacillaceae</taxon>
        <taxon>Alicyclobacillus</taxon>
    </lineage>
</organism>
<evidence type="ECO:0000256" key="5">
    <source>
        <dbReference type="ARBA" id="ARBA00023014"/>
    </source>
</evidence>
<dbReference type="SUPFAM" id="SSF55961">
    <property type="entry name" value="Bet v1-like"/>
    <property type="match status" value="1"/>
</dbReference>
<dbReference type="SUPFAM" id="SSF50022">
    <property type="entry name" value="ISP domain"/>
    <property type="match status" value="1"/>
</dbReference>
<keyword evidence="5" id="KW-0411">Iron-sulfur</keyword>
<gene>
    <name evidence="7" type="ORF">NZD86_15565</name>
</gene>
<evidence type="ECO:0000256" key="4">
    <source>
        <dbReference type="ARBA" id="ARBA00023004"/>
    </source>
</evidence>
<name>A0ABY6Z024_9BACL</name>
<dbReference type="CDD" id="cd03479">
    <property type="entry name" value="Rieske_RO_Alpha_PhDO_like"/>
    <property type="match status" value="1"/>
</dbReference>
<proteinExistence type="predicted"/>
<dbReference type="PROSITE" id="PS00570">
    <property type="entry name" value="RING_HYDROXYL_ALPHA"/>
    <property type="match status" value="1"/>
</dbReference>
<evidence type="ECO:0000256" key="3">
    <source>
        <dbReference type="ARBA" id="ARBA00023002"/>
    </source>
</evidence>
<evidence type="ECO:0000313" key="8">
    <source>
        <dbReference type="Proteomes" id="UP001164803"/>
    </source>
</evidence>